<evidence type="ECO:0000256" key="4">
    <source>
        <dbReference type="ARBA" id="ARBA00023002"/>
    </source>
</evidence>
<comment type="caution">
    <text evidence="6">The sequence shown here is derived from an EMBL/GenBank/DDBJ whole genome shotgun (WGS) entry which is preliminary data.</text>
</comment>
<feature type="compositionally biased region" description="Basic and acidic residues" evidence="5">
    <location>
        <begin position="391"/>
        <end position="400"/>
    </location>
</feature>
<evidence type="ECO:0000256" key="1">
    <source>
        <dbReference type="ARBA" id="ARBA00010139"/>
    </source>
</evidence>
<dbReference type="SUPFAM" id="SSF51905">
    <property type="entry name" value="FAD/NAD(P)-binding domain"/>
    <property type="match status" value="1"/>
</dbReference>
<feature type="region of interest" description="Disordered" evidence="5">
    <location>
        <begin position="376"/>
        <end position="400"/>
    </location>
</feature>
<dbReference type="EMBL" id="BAEH01000106">
    <property type="protein sequence ID" value="GAB20105.1"/>
    <property type="molecule type" value="Genomic_DNA"/>
</dbReference>
<dbReference type="InterPro" id="IPR020946">
    <property type="entry name" value="Flavin_mOase-like"/>
</dbReference>
<reference evidence="6 7" key="1">
    <citation type="submission" date="2011-12" db="EMBL/GenBank/DDBJ databases">
        <title>Whole genome shotgun sequence of Gordonia effusa NBRC 100432.</title>
        <authorList>
            <person name="Yoshida I."/>
            <person name="Takarada H."/>
            <person name="Hosoyama A."/>
            <person name="Tsuchikane K."/>
            <person name="Katsumata H."/>
            <person name="Yamazaki S."/>
            <person name="Fujita N."/>
        </authorList>
    </citation>
    <scope>NUCLEOTIDE SEQUENCE [LARGE SCALE GENOMIC DNA]</scope>
    <source>
        <strain evidence="6 7">NBRC 100432</strain>
    </source>
</reference>
<dbReference type="PANTHER" id="PTHR42877:SF4">
    <property type="entry name" value="FAD_NAD(P)-BINDING DOMAIN-CONTAINING PROTEIN-RELATED"/>
    <property type="match status" value="1"/>
</dbReference>
<dbReference type="STRING" id="1077974.GOEFS_106_00010"/>
<dbReference type="eggNOG" id="COG2072">
    <property type="taxonomic scope" value="Bacteria"/>
</dbReference>
<gene>
    <name evidence="6" type="ORF">GOEFS_106_00010</name>
</gene>
<evidence type="ECO:0000256" key="2">
    <source>
        <dbReference type="ARBA" id="ARBA00022630"/>
    </source>
</evidence>
<keyword evidence="2" id="KW-0285">Flavoprotein</keyword>
<dbReference type="RefSeq" id="WP_007319440.1">
    <property type="nucleotide sequence ID" value="NZ_BAEH01000106.1"/>
</dbReference>
<keyword evidence="6" id="KW-0503">Monooxygenase</keyword>
<evidence type="ECO:0000313" key="6">
    <source>
        <dbReference type="EMBL" id="GAB20105.1"/>
    </source>
</evidence>
<name>H0R4V4_9ACTN</name>
<protein>
    <submittedName>
        <fullName evidence="6">Putative flavin-containing monooxygenase</fullName>
    </submittedName>
</protein>
<dbReference type="GO" id="GO:0004499">
    <property type="term" value="F:N,N-dimethylaniline monooxygenase activity"/>
    <property type="evidence" value="ECO:0007669"/>
    <property type="project" value="InterPro"/>
</dbReference>
<dbReference type="InterPro" id="IPR036188">
    <property type="entry name" value="FAD/NAD-bd_sf"/>
</dbReference>
<keyword evidence="4" id="KW-0560">Oxidoreductase</keyword>
<dbReference type="InterPro" id="IPR051209">
    <property type="entry name" value="FAD-bind_Monooxygenase_sf"/>
</dbReference>
<dbReference type="GO" id="GO:0050660">
    <property type="term" value="F:flavin adenine dinucleotide binding"/>
    <property type="evidence" value="ECO:0007669"/>
    <property type="project" value="InterPro"/>
</dbReference>
<dbReference type="GO" id="GO:0050661">
    <property type="term" value="F:NADP binding"/>
    <property type="evidence" value="ECO:0007669"/>
    <property type="project" value="InterPro"/>
</dbReference>
<evidence type="ECO:0000256" key="3">
    <source>
        <dbReference type="ARBA" id="ARBA00022827"/>
    </source>
</evidence>
<organism evidence="6 7">
    <name type="scientific">Gordonia effusa NBRC 100432</name>
    <dbReference type="NCBI Taxonomy" id="1077974"/>
    <lineage>
        <taxon>Bacteria</taxon>
        <taxon>Bacillati</taxon>
        <taxon>Actinomycetota</taxon>
        <taxon>Actinomycetes</taxon>
        <taxon>Mycobacteriales</taxon>
        <taxon>Gordoniaceae</taxon>
        <taxon>Gordonia</taxon>
    </lineage>
</organism>
<dbReference type="OrthoDB" id="9806179at2"/>
<evidence type="ECO:0000313" key="7">
    <source>
        <dbReference type="Proteomes" id="UP000035034"/>
    </source>
</evidence>
<keyword evidence="3" id="KW-0274">FAD</keyword>
<accession>H0R4V4</accession>
<dbReference type="Proteomes" id="UP000035034">
    <property type="component" value="Unassembled WGS sequence"/>
</dbReference>
<dbReference type="Pfam" id="PF00743">
    <property type="entry name" value="FMO-like"/>
    <property type="match status" value="1"/>
</dbReference>
<dbReference type="PANTHER" id="PTHR42877">
    <property type="entry name" value="L-ORNITHINE N(5)-MONOOXYGENASE-RELATED"/>
    <property type="match status" value="1"/>
</dbReference>
<comment type="similarity">
    <text evidence="1">Belongs to the FAD-binding monooxygenase family.</text>
</comment>
<keyword evidence="7" id="KW-1185">Reference proteome</keyword>
<sequence>KTVTARFVIGAVGGIEIPRLPDVPDIESFEGKFMHSSQWDHDYKLEGKKVAVIGTGASALQLIPEVAKMAGHLTVFQRRGIWAAPKPDWKVGPFTQFVLNRIFLRRVIRFVAGGVISIGVGGGVQLAQPWMLRFATAVVKPVQTAWIWANVGFDLDLAKQLTPNYPLGCKRPSVSNKYFPTFKRPNVKLVTEPLTRGDKKGLVSGENNLHEFDAIICATGFQVAEADSFAPFRVVGANGIVLHEFWKENRLQAYQGVSMPNFPNAFLTTGPYGYAPSSYHSYIEAACAHIVRAIGEANKRESTRVEIRQEIHDEYWHRCTAKVEKTGYKSVCQSSNTFYINSQGDSALVRPEGQFTMWWENRFYDKNVYTYQKQPAAVEAPKQPAKKAQPKKKEAVSSGA</sequence>
<evidence type="ECO:0000256" key="5">
    <source>
        <dbReference type="SAM" id="MobiDB-lite"/>
    </source>
</evidence>
<proteinExistence type="inferred from homology"/>
<dbReference type="AlphaFoldDB" id="H0R4V4"/>
<feature type="non-terminal residue" evidence="6">
    <location>
        <position position="1"/>
    </location>
</feature>
<dbReference type="Gene3D" id="3.50.50.60">
    <property type="entry name" value="FAD/NAD(P)-binding domain"/>
    <property type="match status" value="2"/>
</dbReference>